<feature type="transmembrane region" description="Helical" evidence="8">
    <location>
        <begin position="21"/>
        <end position="38"/>
    </location>
</feature>
<comment type="catalytic activity">
    <reaction evidence="8">
        <text>N-terminal S-1,2-diacyl-sn-glyceryl-L-cysteinyl-[lipoprotein] + a glycerophospholipid = N-acyl-S-1,2-diacyl-sn-glyceryl-L-cysteinyl-[lipoprotein] + a 2-acyl-sn-glycero-3-phospholipid + H(+)</text>
        <dbReference type="Rhea" id="RHEA:48228"/>
        <dbReference type="Rhea" id="RHEA-COMP:14681"/>
        <dbReference type="Rhea" id="RHEA-COMP:14684"/>
        <dbReference type="ChEBI" id="CHEBI:15378"/>
        <dbReference type="ChEBI" id="CHEBI:136912"/>
        <dbReference type="ChEBI" id="CHEBI:140656"/>
        <dbReference type="ChEBI" id="CHEBI:140657"/>
        <dbReference type="ChEBI" id="CHEBI:140660"/>
        <dbReference type="EC" id="2.3.1.269"/>
    </reaction>
</comment>
<comment type="pathway">
    <text evidence="8">Protein modification; lipoprotein biosynthesis (N-acyl transfer).</text>
</comment>
<dbReference type="InterPro" id="IPR036526">
    <property type="entry name" value="C-N_Hydrolase_sf"/>
</dbReference>
<evidence type="ECO:0000313" key="10">
    <source>
        <dbReference type="EMBL" id="AZR06065.1"/>
    </source>
</evidence>
<reference evidence="10 11" key="1">
    <citation type="submission" date="2018-11" db="EMBL/GenBank/DDBJ databases">
        <title>Multidrug-resistant genes are associated with an 42-kb island TGI1 carrying a complex class 1 integron in a Trueperella pyogenes.</title>
        <authorList>
            <person name="Dong W."/>
        </authorList>
    </citation>
    <scope>NUCLEOTIDE SEQUENCE [LARGE SCALE GENOMIC DNA]</scope>
    <source>
        <strain evidence="10 11">TP4</strain>
    </source>
</reference>
<dbReference type="Pfam" id="PF20154">
    <property type="entry name" value="LNT_N"/>
    <property type="match status" value="1"/>
</dbReference>
<dbReference type="InterPro" id="IPR003010">
    <property type="entry name" value="C-N_Hydrolase"/>
</dbReference>
<feature type="domain" description="CN hydrolase" evidence="9">
    <location>
        <begin position="208"/>
        <end position="454"/>
    </location>
</feature>
<evidence type="ECO:0000256" key="2">
    <source>
        <dbReference type="ARBA" id="ARBA00022475"/>
    </source>
</evidence>
<proteinExistence type="inferred from homology"/>
<feature type="transmembrane region" description="Helical" evidence="8">
    <location>
        <begin position="470"/>
        <end position="488"/>
    </location>
</feature>
<dbReference type="Pfam" id="PF00795">
    <property type="entry name" value="CN_hydrolase"/>
    <property type="match status" value="1"/>
</dbReference>
<evidence type="ECO:0000256" key="3">
    <source>
        <dbReference type="ARBA" id="ARBA00022679"/>
    </source>
</evidence>
<dbReference type="GO" id="GO:0042158">
    <property type="term" value="P:lipoprotein biosynthetic process"/>
    <property type="evidence" value="ECO:0007669"/>
    <property type="project" value="UniProtKB-UniRule"/>
</dbReference>
<evidence type="ECO:0000259" key="9">
    <source>
        <dbReference type="PROSITE" id="PS50263"/>
    </source>
</evidence>
<dbReference type="GO" id="GO:0016410">
    <property type="term" value="F:N-acyltransferase activity"/>
    <property type="evidence" value="ECO:0007669"/>
    <property type="project" value="UniProtKB-UniRule"/>
</dbReference>
<keyword evidence="7 8" id="KW-0012">Acyltransferase</keyword>
<comment type="subcellular location">
    <subcellularLocation>
        <location evidence="1 8">Cell membrane</location>
        <topology evidence="1 8">Multi-pass membrane protein</topology>
    </subcellularLocation>
</comment>
<protein>
    <recommendedName>
        <fullName evidence="8">Apolipoprotein N-acyltransferase</fullName>
        <shortName evidence="8">ALP N-acyltransferase</shortName>
        <ecNumber evidence="8">2.3.1.269</ecNumber>
    </recommendedName>
</protein>
<dbReference type="InterPro" id="IPR045378">
    <property type="entry name" value="LNT_N"/>
</dbReference>
<evidence type="ECO:0000256" key="4">
    <source>
        <dbReference type="ARBA" id="ARBA00022692"/>
    </source>
</evidence>
<dbReference type="RefSeq" id="WP_108725829.1">
    <property type="nucleotide sequence ID" value="NZ_CP029001.1"/>
</dbReference>
<dbReference type="CDD" id="cd07571">
    <property type="entry name" value="ALP_N-acyl_transferase"/>
    <property type="match status" value="1"/>
</dbReference>
<dbReference type="HAMAP" id="MF_01148">
    <property type="entry name" value="Lnt"/>
    <property type="match status" value="1"/>
</dbReference>
<feature type="transmembrane region" description="Helical" evidence="8">
    <location>
        <begin position="45"/>
        <end position="66"/>
    </location>
</feature>
<keyword evidence="4 8" id="KW-0812">Transmembrane</keyword>
<keyword evidence="2 8" id="KW-1003">Cell membrane</keyword>
<dbReference type="InterPro" id="IPR004563">
    <property type="entry name" value="Apolipo_AcylTrfase"/>
</dbReference>
<sequence>MIKILLAFLGGLSLWLANPPVGLWIFAFVAIALLWLAVRGKAMAAAFGLGWIWGVAFFFPHVAWASVATGTVLAQVALAVVQGAFYGIVGALWALLSRERDNRLSYVWLRVIGAAGIFLAVEELRSMWPYGGLPWGRLAFTFAHSHLVNLAPWGSTALVGGVAVMVGVLAATAIRMSGLGKITAVVAILAFVIVPVILPTGGRASGSLNVAIVQGNTPSRDAHNRALVVTENHVRATRELIETSDLKPDLILWPESASDRDIRTDRAAGDLVFTMVEELGIPLVMGTQEYIADGRYNDVLVIEPGAGITARYSKQHPVPFGEYIPHRDFFRQFSDAVDLVSTDMLAGTGQATVKVSSLGVTLAVPICFEVAYTDIVAQAIPDSQLLVIPTNNASFGTTALSSQQFAMTQFRAVEHGRTAIQVSTSGISGVATAHGVVYETNLFTTDARVAKVALHNTTTFATRTAGERTVAVYVLGALGAILALYTAYRGRS</sequence>
<keyword evidence="10" id="KW-0449">Lipoprotein</keyword>
<keyword evidence="6 8" id="KW-0472">Membrane</keyword>
<dbReference type="NCBIfam" id="TIGR00546">
    <property type="entry name" value="lnt"/>
    <property type="match status" value="1"/>
</dbReference>
<dbReference type="EMBL" id="CP033905">
    <property type="protein sequence ID" value="AZR06065.1"/>
    <property type="molecule type" value="Genomic_DNA"/>
</dbReference>
<feature type="transmembrane region" description="Helical" evidence="8">
    <location>
        <begin position="178"/>
        <end position="198"/>
    </location>
</feature>
<dbReference type="Proteomes" id="UP000275951">
    <property type="component" value="Chromosome"/>
</dbReference>
<dbReference type="UniPathway" id="UPA00666"/>
<gene>
    <name evidence="8 10" type="primary">lnt</name>
    <name evidence="10" type="ORF">EBQ10_01305</name>
</gene>
<evidence type="ECO:0000256" key="8">
    <source>
        <dbReference type="HAMAP-Rule" id="MF_01148"/>
    </source>
</evidence>
<dbReference type="AlphaFoldDB" id="A0A3Q9GES1"/>
<evidence type="ECO:0000256" key="6">
    <source>
        <dbReference type="ARBA" id="ARBA00023136"/>
    </source>
</evidence>
<organism evidence="10 11">
    <name type="scientific">Trueperella pyogenes</name>
    <dbReference type="NCBI Taxonomy" id="1661"/>
    <lineage>
        <taxon>Bacteria</taxon>
        <taxon>Bacillati</taxon>
        <taxon>Actinomycetota</taxon>
        <taxon>Actinomycetes</taxon>
        <taxon>Actinomycetales</taxon>
        <taxon>Actinomycetaceae</taxon>
        <taxon>Trueperella</taxon>
    </lineage>
</organism>
<dbReference type="PANTHER" id="PTHR38686">
    <property type="entry name" value="APOLIPOPROTEIN N-ACYLTRANSFERASE"/>
    <property type="match status" value="1"/>
</dbReference>
<keyword evidence="5 8" id="KW-1133">Transmembrane helix</keyword>
<feature type="transmembrane region" description="Helical" evidence="8">
    <location>
        <begin position="107"/>
        <end position="130"/>
    </location>
</feature>
<dbReference type="Gene3D" id="3.60.110.10">
    <property type="entry name" value="Carbon-nitrogen hydrolase"/>
    <property type="match status" value="1"/>
</dbReference>
<name>A0A3Q9GES1_9ACTO</name>
<dbReference type="SUPFAM" id="SSF56317">
    <property type="entry name" value="Carbon-nitrogen hydrolase"/>
    <property type="match status" value="1"/>
</dbReference>
<comment type="similarity">
    <text evidence="8">Belongs to the CN hydrolase family. Apolipoprotein N-acyltransferase subfamily.</text>
</comment>
<keyword evidence="3 8" id="KW-0808">Transferase</keyword>
<comment type="function">
    <text evidence="8">Catalyzes the phospholipid dependent N-acylation of the N-terminal cysteine of apolipoprotein, the last step in lipoprotein maturation.</text>
</comment>
<feature type="transmembrane region" description="Helical" evidence="8">
    <location>
        <begin position="72"/>
        <end position="95"/>
    </location>
</feature>
<evidence type="ECO:0000256" key="5">
    <source>
        <dbReference type="ARBA" id="ARBA00022989"/>
    </source>
</evidence>
<evidence type="ECO:0000256" key="7">
    <source>
        <dbReference type="ARBA" id="ARBA00023315"/>
    </source>
</evidence>
<evidence type="ECO:0000313" key="11">
    <source>
        <dbReference type="Proteomes" id="UP000275951"/>
    </source>
</evidence>
<dbReference type="GO" id="GO:0005886">
    <property type="term" value="C:plasma membrane"/>
    <property type="evidence" value="ECO:0007669"/>
    <property type="project" value="UniProtKB-SubCell"/>
</dbReference>
<dbReference type="PANTHER" id="PTHR38686:SF1">
    <property type="entry name" value="APOLIPOPROTEIN N-ACYLTRANSFERASE"/>
    <property type="match status" value="1"/>
</dbReference>
<dbReference type="PROSITE" id="PS50263">
    <property type="entry name" value="CN_HYDROLASE"/>
    <property type="match status" value="1"/>
</dbReference>
<dbReference type="EC" id="2.3.1.269" evidence="8"/>
<evidence type="ECO:0000256" key="1">
    <source>
        <dbReference type="ARBA" id="ARBA00004651"/>
    </source>
</evidence>
<accession>A0A3Q9GES1</accession>
<feature type="transmembrane region" description="Helical" evidence="8">
    <location>
        <begin position="150"/>
        <end position="171"/>
    </location>
</feature>